<accession>A0A0F9VTE5</accession>
<keyword evidence="1" id="KW-0175">Coiled coil</keyword>
<gene>
    <name evidence="2" type="ORF">LCGC14_0367220</name>
</gene>
<organism evidence="2">
    <name type="scientific">marine sediment metagenome</name>
    <dbReference type="NCBI Taxonomy" id="412755"/>
    <lineage>
        <taxon>unclassified sequences</taxon>
        <taxon>metagenomes</taxon>
        <taxon>ecological metagenomes</taxon>
    </lineage>
</organism>
<comment type="caution">
    <text evidence="2">The sequence shown here is derived from an EMBL/GenBank/DDBJ whole genome shotgun (WGS) entry which is preliminary data.</text>
</comment>
<protein>
    <submittedName>
        <fullName evidence="2">Uncharacterized protein</fullName>
    </submittedName>
</protein>
<evidence type="ECO:0000313" key="2">
    <source>
        <dbReference type="EMBL" id="KKN76751.1"/>
    </source>
</evidence>
<dbReference type="EMBL" id="LAZR01000290">
    <property type="protein sequence ID" value="KKN76751.1"/>
    <property type="molecule type" value="Genomic_DNA"/>
</dbReference>
<dbReference type="AlphaFoldDB" id="A0A0F9VTE5"/>
<reference evidence="2" key="1">
    <citation type="journal article" date="2015" name="Nature">
        <title>Complex archaea that bridge the gap between prokaryotes and eukaryotes.</title>
        <authorList>
            <person name="Spang A."/>
            <person name="Saw J.H."/>
            <person name="Jorgensen S.L."/>
            <person name="Zaremba-Niedzwiedzka K."/>
            <person name="Martijn J."/>
            <person name="Lind A.E."/>
            <person name="van Eijk R."/>
            <person name="Schleper C."/>
            <person name="Guy L."/>
            <person name="Ettema T.J."/>
        </authorList>
    </citation>
    <scope>NUCLEOTIDE SEQUENCE</scope>
</reference>
<evidence type="ECO:0000256" key="1">
    <source>
        <dbReference type="SAM" id="Coils"/>
    </source>
</evidence>
<sequence>MSEGIAGGDMAGARGSGTVTLPAYLLEDSPRLAKRLETLQAAEERAKEAIALIGEANEIGQLRAQAAAERDEQDRLTADTREECEELLANAERQAANIVNQAQDKAEGLTESAEKAAAATRESVGNSDRARIDARLAIDELNVQKAAQDKEREALNTLQVDLHQREQLLLDEKSKLATVREQIDTILG</sequence>
<feature type="coiled-coil region" evidence="1">
    <location>
        <begin position="39"/>
        <end position="158"/>
    </location>
</feature>
<proteinExistence type="predicted"/>
<name>A0A0F9VTE5_9ZZZZ</name>